<name>A0ABQ8P204_9CRYT</name>
<keyword evidence="2" id="KW-1185">Reference proteome</keyword>
<evidence type="ECO:0000313" key="1">
    <source>
        <dbReference type="EMBL" id="KAJ1605230.1"/>
    </source>
</evidence>
<proteinExistence type="predicted"/>
<accession>A0ABQ8P204</accession>
<protein>
    <submittedName>
        <fullName evidence="1">Uncharacterized protein</fullName>
    </submittedName>
</protein>
<organism evidence="1 2">
    <name type="scientific">Cryptosporidium canis</name>
    <dbReference type="NCBI Taxonomy" id="195482"/>
    <lineage>
        <taxon>Eukaryota</taxon>
        <taxon>Sar</taxon>
        <taxon>Alveolata</taxon>
        <taxon>Apicomplexa</taxon>
        <taxon>Conoidasida</taxon>
        <taxon>Coccidia</taxon>
        <taxon>Eucoccidiorida</taxon>
        <taxon>Eimeriorina</taxon>
        <taxon>Cryptosporidiidae</taxon>
        <taxon>Cryptosporidium</taxon>
    </lineage>
</organism>
<evidence type="ECO:0000313" key="2">
    <source>
        <dbReference type="Proteomes" id="UP001071777"/>
    </source>
</evidence>
<sequence length="246" mass="27959">MLCRGFRLCWGLERLLFSVSSRRVKLLSVIILLGLLKIQAKEETVTANIQARRVGTVMGDFKQYSGLSGLNAGHLMPVEREYGGSLHGYRDIAGVDGRSKEQNELSHLALNGTGSSLLRNRYDTIQMVSNDGVRTSSVFGRKMADYELVHGDQIVFRPIGYHEFDVIPQIIHQIPENQYQMFRGGYLGYPYNPIDYYRSPYITAVKKNKTRRLVGDELARDTDRGYGTEYEIMEFINGNNNSLFSQ</sequence>
<gene>
    <name evidence="1" type="ORF">OJ252_3536</name>
</gene>
<comment type="caution">
    <text evidence="1">The sequence shown here is derived from an EMBL/GenBank/DDBJ whole genome shotgun (WGS) entry which is preliminary data.</text>
</comment>
<dbReference type="Proteomes" id="UP001071777">
    <property type="component" value="Unassembled WGS sequence"/>
</dbReference>
<dbReference type="EMBL" id="JAPCXB010000185">
    <property type="protein sequence ID" value="KAJ1605230.1"/>
    <property type="molecule type" value="Genomic_DNA"/>
</dbReference>
<reference evidence="1" key="1">
    <citation type="submission" date="2022-10" db="EMBL/GenBank/DDBJ databases">
        <title>Adaptive evolution leads to modifications in subtelomeric GC content in a zoonotic Cryptosporidium species.</title>
        <authorList>
            <person name="Li J."/>
            <person name="Feng Y."/>
            <person name="Xiao L."/>
        </authorList>
    </citation>
    <scope>NUCLEOTIDE SEQUENCE</scope>
    <source>
        <strain evidence="1">25894</strain>
    </source>
</reference>